<dbReference type="OrthoDB" id="5689950at2"/>
<protein>
    <submittedName>
        <fullName evidence="7">Membrane-bound lysozyme inhibitor of c-type lysozyme MliC</fullName>
    </submittedName>
</protein>
<dbReference type="Pfam" id="PF09864">
    <property type="entry name" value="MliC"/>
    <property type="match status" value="1"/>
</dbReference>
<dbReference type="AlphaFoldDB" id="A0A420XFE4"/>
<evidence type="ECO:0000256" key="4">
    <source>
        <dbReference type="ARBA" id="ARBA00023288"/>
    </source>
</evidence>
<keyword evidence="2" id="KW-0472">Membrane</keyword>
<evidence type="ECO:0000313" key="7">
    <source>
        <dbReference type="EMBL" id="RKR71236.1"/>
    </source>
</evidence>
<evidence type="ECO:0000256" key="2">
    <source>
        <dbReference type="ARBA" id="ARBA00023136"/>
    </source>
</evidence>
<proteinExistence type="predicted"/>
<comment type="caution">
    <text evidence="7">The sequence shown here is derived from an EMBL/GenBank/DDBJ whole genome shotgun (WGS) entry which is preliminary data.</text>
</comment>
<keyword evidence="8" id="KW-1185">Reference proteome</keyword>
<feature type="domain" description="C-type lysozyme inhibitor" evidence="6">
    <location>
        <begin position="64"/>
        <end position="130"/>
    </location>
</feature>
<dbReference type="InterPro" id="IPR018660">
    <property type="entry name" value="MliC"/>
</dbReference>
<dbReference type="RefSeq" id="WP_121123729.1">
    <property type="nucleotide sequence ID" value="NZ_CP016604.1"/>
</dbReference>
<keyword evidence="1 5" id="KW-0732">Signal</keyword>
<evidence type="ECO:0000256" key="3">
    <source>
        <dbReference type="ARBA" id="ARBA00023139"/>
    </source>
</evidence>
<keyword evidence="4" id="KW-0449">Lipoprotein</keyword>
<name>A0A420XFE4_9PAST</name>
<reference evidence="7 8" key="1">
    <citation type="submission" date="2018-10" db="EMBL/GenBank/DDBJ databases">
        <title>Genomic Encyclopedia of Type Strains, Phase IV (KMG-IV): sequencing the most valuable type-strain genomes for metagenomic binning, comparative biology and taxonomic classification.</title>
        <authorList>
            <person name="Goeker M."/>
        </authorList>
    </citation>
    <scope>NUCLEOTIDE SEQUENCE [LARGE SCALE GENOMIC DNA]</scope>
    <source>
        <strain evidence="7 8">DSM 23800</strain>
    </source>
</reference>
<evidence type="ECO:0000256" key="1">
    <source>
        <dbReference type="ARBA" id="ARBA00022729"/>
    </source>
</evidence>
<dbReference type="Gene3D" id="2.40.128.200">
    <property type="match status" value="1"/>
</dbReference>
<dbReference type="InterPro" id="IPR036328">
    <property type="entry name" value="MliC_sf"/>
</dbReference>
<keyword evidence="3" id="KW-0564">Palmitate</keyword>
<sequence length="140" mass="15955">MHSLKYKNISLFLCCINLSACSLAIIAPAEQLQQKIKIEQKQVQLQNKIESSRHVIKKQVVTSYLCEKSQNLRIQATPDRDNLIRITFNRITHTLSPTVTSKGKRYSNIRWIWTEDLNGIGTLSDNRNNILATGCVKKGD</sequence>
<feature type="chain" id="PRO_5019580258" evidence="5">
    <location>
        <begin position="25"/>
        <end position="140"/>
    </location>
</feature>
<dbReference type="Proteomes" id="UP000280099">
    <property type="component" value="Unassembled WGS sequence"/>
</dbReference>
<organism evidence="7 8">
    <name type="scientific">Otariodibacter oris</name>
    <dbReference type="NCBI Taxonomy" id="1032623"/>
    <lineage>
        <taxon>Bacteria</taxon>
        <taxon>Pseudomonadati</taxon>
        <taxon>Pseudomonadota</taxon>
        <taxon>Gammaproteobacteria</taxon>
        <taxon>Pasteurellales</taxon>
        <taxon>Pasteurellaceae</taxon>
        <taxon>Otariodibacter</taxon>
    </lineage>
</organism>
<feature type="signal peptide" evidence="5">
    <location>
        <begin position="1"/>
        <end position="24"/>
    </location>
</feature>
<evidence type="ECO:0000259" key="6">
    <source>
        <dbReference type="Pfam" id="PF09864"/>
    </source>
</evidence>
<dbReference type="EMBL" id="RBJC01000008">
    <property type="protein sequence ID" value="RKR71236.1"/>
    <property type="molecule type" value="Genomic_DNA"/>
</dbReference>
<accession>A0A420XFE4</accession>
<gene>
    <name evidence="7" type="ORF">DES31_1571</name>
</gene>
<evidence type="ECO:0000256" key="5">
    <source>
        <dbReference type="SAM" id="SignalP"/>
    </source>
</evidence>
<evidence type="ECO:0000313" key="8">
    <source>
        <dbReference type="Proteomes" id="UP000280099"/>
    </source>
</evidence>